<protein>
    <recommendedName>
        <fullName evidence="4">DUF3945 domain-containing protein</fullName>
    </recommendedName>
</protein>
<comment type="caution">
    <text evidence="2">The sequence shown here is derived from an EMBL/GenBank/DDBJ whole genome shotgun (WGS) entry which is preliminary data.</text>
</comment>
<dbReference type="AlphaFoldDB" id="A0A4U3KT83"/>
<dbReference type="OrthoDB" id="6372253at2"/>
<dbReference type="Proteomes" id="UP000305848">
    <property type="component" value="Unassembled WGS sequence"/>
</dbReference>
<organism evidence="2 3">
    <name type="scientific">Ilyomonas limi</name>
    <dbReference type="NCBI Taxonomy" id="2575867"/>
    <lineage>
        <taxon>Bacteria</taxon>
        <taxon>Pseudomonadati</taxon>
        <taxon>Bacteroidota</taxon>
        <taxon>Chitinophagia</taxon>
        <taxon>Chitinophagales</taxon>
        <taxon>Chitinophagaceae</taxon>
        <taxon>Ilyomonas</taxon>
    </lineage>
</organism>
<feature type="compositionally biased region" description="Polar residues" evidence="1">
    <location>
        <begin position="311"/>
        <end position="325"/>
    </location>
</feature>
<dbReference type="RefSeq" id="WP_137263960.1">
    <property type="nucleotide sequence ID" value="NZ_SZQL01000029.1"/>
</dbReference>
<dbReference type="EMBL" id="SZQL01000029">
    <property type="protein sequence ID" value="TKK64704.1"/>
    <property type="molecule type" value="Genomic_DNA"/>
</dbReference>
<feature type="compositionally biased region" description="Basic and acidic residues" evidence="1">
    <location>
        <begin position="326"/>
        <end position="360"/>
    </location>
</feature>
<evidence type="ECO:0000256" key="1">
    <source>
        <dbReference type="SAM" id="MobiDB-lite"/>
    </source>
</evidence>
<evidence type="ECO:0008006" key="4">
    <source>
        <dbReference type="Google" id="ProtNLM"/>
    </source>
</evidence>
<keyword evidence="3" id="KW-1185">Reference proteome</keyword>
<proteinExistence type="predicted"/>
<feature type="region of interest" description="Disordered" evidence="1">
    <location>
        <begin position="311"/>
        <end position="373"/>
    </location>
</feature>
<evidence type="ECO:0000313" key="3">
    <source>
        <dbReference type="Proteomes" id="UP000305848"/>
    </source>
</evidence>
<feature type="compositionally biased region" description="Basic residues" evidence="1">
    <location>
        <begin position="361"/>
        <end position="373"/>
    </location>
</feature>
<evidence type="ECO:0000313" key="2">
    <source>
        <dbReference type="EMBL" id="TKK64704.1"/>
    </source>
</evidence>
<gene>
    <name evidence="2" type="ORF">FC093_21900</name>
</gene>
<sequence>MKAIPISDAIASALKRGNWLAYNQLATVQDKEFYFFQLKADAREFCYNNGSDRDRWDFTYIKTPDKFLNLAKANPQFINHQFIKIYKMNEQNVNYLKEQVKYMGFGEKLHAELEQKIAEGNPEFQLLFQTIVNQKPFEAVLNFRKSDNNDMYFFNSYTAKLEKGQGQSREQTFYINKGKGVTAKEAFNLLDGRAVFKELTNKEEQSYNAWLQLDFKNKDKHGNYMVKQYHENYGYDLAKSLNNLPVKELQTDTQRMELVKSLEKGNLQAVTLENGGKQQRIFIEANPQYKTINLCDGQMNRLKKEEIIQNQAKAPAQTNAKPQLENTEKLNGKEVHTDKGVKTKAQKEKVNKQVKEDSLLPKKRTGRKKGLTQ</sequence>
<accession>A0A4U3KT83</accession>
<name>A0A4U3KT83_9BACT</name>
<reference evidence="2 3" key="1">
    <citation type="submission" date="2019-05" db="EMBL/GenBank/DDBJ databases">
        <title>Panacibacter sp. strain 17mud1-8 Genome sequencing and assembly.</title>
        <authorList>
            <person name="Chhetri G."/>
        </authorList>
    </citation>
    <scope>NUCLEOTIDE SEQUENCE [LARGE SCALE GENOMIC DNA]</scope>
    <source>
        <strain evidence="2 3">17mud1-8</strain>
    </source>
</reference>